<feature type="active site" evidence="8 9">
    <location>
        <position position="95"/>
    </location>
</feature>
<keyword evidence="2 9" id="KW-0645">Protease</keyword>
<dbReference type="GO" id="GO:0005737">
    <property type="term" value="C:cytoplasm"/>
    <property type="evidence" value="ECO:0007669"/>
    <property type="project" value="TreeGrafter"/>
</dbReference>
<dbReference type="SMART" id="SM00720">
    <property type="entry name" value="calpain_III"/>
    <property type="match status" value="1"/>
</dbReference>
<dbReference type="InterPro" id="IPR033883">
    <property type="entry name" value="C2_III"/>
</dbReference>
<dbReference type="InterPro" id="IPR000169">
    <property type="entry name" value="Pept_cys_AS"/>
</dbReference>
<evidence type="ECO:0000256" key="9">
    <source>
        <dbReference type="PROSITE-ProRule" id="PRU00239"/>
    </source>
</evidence>
<dbReference type="FunFam" id="2.60.120.380:FF:000001">
    <property type="entry name" value="Calpain-1 catalytic subunit"/>
    <property type="match status" value="1"/>
</dbReference>
<evidence type="ECO:0000313" key="12">
    <source>
        <dbReference type="Ensembl" id="ENSCCRP00020085422.1"/>
    </source>
</evidence>
<comment type="similarity">
    <text evidence="1">Belongs to the peptidase C2 family.</text>
</comment>
<dbReference type="AlphaFoldDB" id="A0A8C2IVL6"/>
<proteinExistence type="inferred from homology"/>
<dbReference type="CDD" id="cd00214">
    <property type="entry name" value="Calpain_III"/>
    <property type="match status" value="1"/>
</dbReference>
<dbReference type="FunFam" id="3.90.70.10:FF:000001">
    <property type="entry name" value="Calpain-1 catalytic subunit"/>
    <property type="match status" value="1"/>
</dbReference>
<dbReference type="Pfam" id="PF01067">
    <property type="entry name" value="Calpain_III"/>
    <property type="match status" value="1"/>
</dbReference>
<evidence type="ECO:0000256" key="8">
    <source>
        <dbReference type="PIRSR" id="PIRSR622684-1"/>
    </source>
</evidence>
<dbReference type="InterPro" id="IPR011992">
    <property type="entry name" value="EF-hand-dom_pair"/>
</dbReference>
<evidence type="ECO:0000256" key="3">
    <source>
        <dbReference type="ARBA" id="ARBA00022723"/>
    </source>
</evidence>
<dbReference type="SMART" id="SM00054">
    <property type="entry name" value="EFh"/>
    <property type="match status" value="2"/>
</dbReference>
<dbReference type="Gene3D" id="2.60.120.380">
    <property type="match status" value="1"/>
</dbReference>
<dbReference type="PROSITE" id="PS50222">
    <property type="entry name" value="EF_HAND_2"/>
    <property type="match status" value="1"/>
</dbReference>
<dbReference type="CDD" id="cd00044">
    <property type="entry name" value="CysPc"/>
    <property type="match status" value="1"/>
</dbReference>
<keyword evidence="6 9" id="KW-0788">Thiol protease</keyword>
<dbReference type="Pfam" id="PF00648">
    <property type="entry name" value="Peptidase_C2"/>
    <property type="match status" value="1"/>
</dbReference>
<reference evidence="12" key="1">
    <citation type="submission" date="2025-08" db="UniProtKB">
        <authorList>
            <consortium name="Ensembl"/>
        </authorList>
    </citation>
    <scope>IDENTIFICATION</scope>
</reference>
<dbReference type="GO" id="GO:0004198">
    <property type="term" value="F:calcium-dependent cysteine-type endopeptidase activity"/>
    <property type="evidence" value="ECO:0007669"/>
    <property type="project" value="InterPro"/>
</dbReference>
<evidence type="ECO:0000256" key="4">
    <source>
        <dbReference type="ARBA" id="ARBA00022737"/>
    </source>
</evidence>
<feature type="active site" evidence="8 9">
    <location>
        <position position="276"/>
    </location>
</feature>
<dbReference type="PROSITE" id="PS00139">
    <property type="entry name" value="THIOL_PROTEASE_CYS"/>
    <property type="match status" value="1"/>
</dbReference>
<dbReference type="GO" id="GO:0005509">
    <property type="term" value="F:calcium ion binding"/>
    <property type="evidence" value="ECO:0007669"/>
    <property type="project" value="InterPro"/>
</dbReference>
<evidence type="ECO:0000256" key="7">
    <source>
        <dbReference type="ARBA" id="ARBA00022837"/>
    </source>
</evidence>
<feature type="domain" description="Calpain catalytic" evidence="10">
    <location>
        <begin position="40"/>
        <end position="335"/>
    </location>
</feature>
<dbReference type="Gene3D" id="3.90.70.10">
    <property type="entry name" value="Cysteine proteinases"/>
    <property type="match status" value="1"/>
</dbReference>
<evidence type="ECO:0000256" key="6">
    <source>
        <dbReference type="ARBA" id="ARBA00022807"/>
    </source>
</evidence>
<dbReference type="GO" id="GO:0006508">
    <property type="term" value="P:proteolysis"/>
    <property type="evidence" value="ECO:0007669"/>
    <property type="project" value="UniProtKB-KW"/>
</dbReference>
<evidence type="ECO:0000256" key="1">
    <source>
        <dbReference type="ARBA" id="ARBA00007623"/>
    </source>
</evidence>
<dbReference type="Proteomes" id="UP000694701">
    <property type="component" value="Unplaced"/>
</dbReference>
<dbReference type="InterPro" id="IPR022682">
    <property type="entry name" value="Calpain_domain_III"/>
</dbReference>
<dbReference type="InterPro" id="IPR022684">
    <property type="entry name" value="Calpain_cysteine_protease"/>
</dbReference>
<dbReference type="PRINTS" id="PR00704">
    <property type="entry name" value="CALPAIN"/>
</dbReference>
<dbReference type="PANTHER" id="PTHR10183:SF385">
    <property type="entry name" value="CALPAIN-9"/>
    <property type="match status" value="1"/>
</dbReference>
<dbReference type="InterPro" id="IPR036213">
    <property type="entry name" value="Calpain_III_sf"/>
</dbReference>
<protein>
    <submittedName>
        <fullName evidence="12">Calpain 9</fullName>
    </submittedName>
</protein>
<dbReference type="SMART" id="SM00230">
    <property type="entry name" value="CysPc"/>
    <property type="match status" value="1"/>
</dbReference>
<keyword evidence="5 9" id="KW-0378">Hydrolase</keyword>
<keyword evidence="4" id="KW-0677">Repeat</keyword>
<dbReference type="Ensembl" id="ENSCCRT00020093489.1">
    <property type="protein sequence ID" value="ENSCCRP00020085422.1"/>
    <property type="gene ID" value="ENSCCRG00020038058.1"/>
</dbReference>
<dbReference type="InterPro" id="IPR022683">
    <property type="entry name" value="Calpain_III"/>
</dbReference>
<evidence type="ECO:0000313" key="13">
    <source>
        <dbReference type="Proteomes" id="UP000694701"/>
    </source>
</evidence>
<keyword evidence="7" id="KW-0106">Calcium</keyword>
<dbReference type="PROSITE" id="PS00018">
    <property type="entry name" value="EF_HAND_1"/>
    <property type="match status" value="2"/>
</dbReference>
<dbReference type="InterPro" id="IPR038765">
    <property type="entry name" value="Papain-like_cys_pep_sf"/>
</dbReference>
<dbReference type="PANTHER" id="PTHR10183">
    <property type="entry name" value="CALPAIN"/>
    <property type="match status" value="1"/>
</dbReference>
<keyword evidence="3" id="KW-0479">Metal-binding</keyword>
<evidence type="ECO:0000259" key="10">
    <source>
        <dbReference type="PROSITE" id="PS50203"/>
    </source>
</evidence>
<dbReference type="SUPFAM" id="SSF49758">
    <property type="entry name" value="Calpain large subunit, middle domain (domain III)"/>
    <property type="match status" value="1"/>
</dbReference>
<feature type="active site" evidence="8 9">
    <location>
        <position position="252"/>
    </location>
</feature>
<name>A0A8C2IVL6_CYPCA</name>
<dbReference type="InterPro" id="IPR001300">
    <property type="entry name" value="Peptidase_C2_calpain_cat"/>
</dbReference>
<feature type="domain" description="EF-hand" evidence="11">
    <location>
        <begin position="534"/>
        <end position="569"/>
    </location>
</feature>
<sequence length="632" mass="72347">MPYSVTLPSGSKQAALVESTQADGKTSEQLRQECLQKGKLFEDPDFPAVDDSLFYSQRVPVNFEWKRPGEICKDPKFITGGATRTDICQGQLGDCWLLAAIASLTLHEDTLKRVVPHDQGFDRGYAGIFHFKFWQHNKWLDVVVDDRLPCVRNNLVFVHSADQTEFWSALLEKAYAKLNGSYESLKGGSTMEAMEDFTGGVGEMYETKNPPSNLFLILKKAVERGSMLGCSIDITSSAETEAQTTTGLVKGHAYSITGVEEVNYRGAKVQLIRVRNPWGQVEWNGPWSDNSREWNTIDSSEKTRLLHNSLDDGEFWMEFGDFKANYDKIEICNLTADSLSDDVRKKWEVNLFEGNWIRGSTAGGCRNYIDTFWTNPQFKLRLDHPDDGDKLCSVIVALMQKNRRRLRKEGLDLETIGFAIYEAPDDQDHQGKDFFRYNASKARSRTYVNMREVSERFRMPPGNYLLVPTTFQPHHEADFLIRIFSENKAGAMYVHANTHQCYVRQTDKAISARELQHVLNNVLSRRKEVKFDGLTLNTCHSIINLMDVDNTGMLEFEEFKVFWDKLKKWIMLFLSYDTDRSGRMSSYELPNVMDGVRCATEQLFTHIFCLFVGSFPLLLITDLRQSFTTNIL</sequence>
<dbReference type="SUPFAM" id="SSF54001">
    <property type="entry name" value="Cysteine proteinases"/>
    <property type="match status" value="1"/>
</dbReference>
<dbReference type="SUPFAM" id="SSF47473">
    <property type="entry name" value="EF-hand"/>
    <property type="match status" value="1"/>
</dbReference>
<evidence type="ECO:0000256" key="2">
    <source>
        <dbReference type="ARBA" id="ARBA00022670"/>
    </source>
</evidence>
<accession>A0A8C2IVL6</accession>
<dbReference type="PROSITE" id="PS50203">
    <property type="entry name" value="CALPAIN_CAT"/>
    <property type="match status" value="1"/>
</dbReference>
<dbReference type="Gene3D" id="1.10.238.10">
    <property type="entry name" value="EF-hand"/>
    <property type="match status" value="1"/>
</dbReference>
<evidence type="ECO:0000259" key="11">
    <source>
        <dbReference type="PROSITE" id="PS50222"/>
    </source>
</evidence>
<organism evidence="12 13">
    <name type="scientific">Cyprinus carpio</name>
    <name type="common">Common carp</name>
    <dbReference type="NCBI Taxonomy" id="7962"/>
    <lineage>
        <taxon>Eukaryota</taxon>
        <taxon>Metazoa</taxon>
        <taxon>Chordata</taxon>
        <taxon>Craniata</taxon>
        <taxon>Vertebrata</taxon>
        <taxon>Euteleostomi</taxon>
        <taxon>Actinopterygii</taxon>
        <taxon>Neopterygii</taxon>
        <taxon>Teleostei</taxon>
        <taxon>Ostariophysi</taxon>
        <taxon>Cypriniformes</taxon>
        <taxon>Cyprinidae</taxon>
        <taxon>Cyprininae</taxon>
        <taxon>Cyprinus</taxon>
    </lineage>
</organism>
<dbReference type="InterPro" id="IPR018247">
    <property type="entry name" value="EF_Hand_1_Ca_BS"/>
</dbReference>
<dbReference type="InterPro" id="IPR002048">
    <property type="entry name" value="EF_hand_dom"/>
</dbReference>
<evidence type="ECO:0000256" key="5">
    <source>
        <dbReference type="ARBA" id="ARBA00022801"/>
    </source>
</evidence>